<dbReference type="AlphaFoldDB" id="A0A1V8TRG2"/>
<evidence type="ECO:0000313" key="3">
    <source>
        <dbReference type="Proteomes" id="UP000192596"/>
    </source>
</evidence>
<proteinExistence type="predicted"/>
<evidence type="ECO:0000256" key="1">
    <source>
        <dbReference type="SAM" id="SignalP"/>
    </source>
</evidence>
<sequence>MMMIPALLLMFMAFAATLAVTNNASIGIDIIYGGVSLFPAISVRKTVDIGNLKTFDGEFFCTSLAMAANKSVNVDWTTLECRAYIDAAGLQRGSAPFRYDSPALLSTNEVVIGSILCYVV</sequence>
<organism evidence="2 3">
    <name type="scientific">Cryoendolithus antarcticus</name>
    <dbReference type="NCBI Taxonomy" id="1507870"/>
    <lineage>
        <taxon>Eukaryota</taxon>
        <taxon>Fungi</taxon>
        <taxon>Dikarya</taxon>
        <taxon>Ascomycota</taxon>
        <taxon>Pezizomycotina</taxon>
        <taxon>Dothideomycetes</taxon>
        <taxon>Dothideomycetidae</taxon>
        <taxon>Cladosporiales</taxon>
        <taxon>Cladosporiaceae</taxon>
        <taxon>Cryoendolithus</taxon>
    </lineage>
</organism>
<keyword evidence="3" id="KW-1185">Reference proteome</keyword>
<dbReference type="EMBL" id="NAJO01000002">
    <property type="protein sequence ID" value="OQO13959.1"/>
    <property type="molecule type" value="Genomic_DNA"/>
</dbReference>
<gene>
    <name evidence="2" type="ORF">B0A48_00834</name>
</gene>
<feature type="signal peptide" evidence="1">
    <location>
        <begin position="1"/>
        <end position="19"/>
    </location>
</feature>
<accession>A0A1V8TRG2</accession>
<keyword evidence="1" id="KW-0732">Signal</keyword>
<dbReference type="Proteomes" id="UP000192596">
    <property type="component" value="Unassembled WGS sequence"/>
</dbReference>
<protein>
    <submittedName>
        <fullName evidence="2">Uncharacterized protein</fullName>
    </submittedName>
</protein>
<evidence type="ECO:0000313" key="2">
    <source>
        <dbReference type="EMBL" id="OQO13959.1"/>
    </source>
</evidence>
<comment type="caution">
    <text evidence="2">The sequence shown here is derived from an EMBL/GenBank/DDBJ whole genome shotgun (WGS) entry which is preliminary data.</text>
</comment>
<dbReference type="OrthoDB" id="5091764at2759"/>
<feature type="chain" id="PRO_5012235398" evidence="1">
    <location>
        <begin position="20"/>
        <end position="120"/>
    </location>
</feature>
<reference evidence="3" key="1">
    <citation type="submission" date="2017-03" db="EMBL/GenBank/DDBJ databases">
        <title>Genomes of endolithic fungi from Antarctica.</title>
        <authorList>
            <person name="Coleine C."/>
            <person name="Masonjones S."/>
            <person name="Stajich J.E."/>
        </authorList>
    </citation>
    <scope>NUCLEOTIDE SEQUENCE [LARGE SCALE GENOMIC DNA]</scope>
    <source>
        <strain evidence="3">CCFEE 5527</strain>
    </source>
</reference>
<dbReference type="InParanoid" id="A0A1V8TRG2"/>
<name>A0A1V8TRG2_9PEZI</name>